<dbReference type="FunFam" id="3.40.309.10:FF:000012">
    <property type="entry name" value="Betaine aldehyde dehydrogenase"/>
    <property type="match status" value="1"/>
</dbReference>
<dbReference type="InterPro" id="IPR015590">
    <property type="entry name" value="Aldehyde_DH_dom"/>
</dbReference>
<comment type="caution">
    <text evidence="8">The sequence shown here is derived from an EMBL/GenBank/DDBJ whole genome shotgun (WGS) entry which is preliminary data.</text>
</comment>
<evidence type="ECO:0000313" key="8">
    <source>
        <dbReference type="EMBL" id="TPW28193.1"/>
    </source>
</evidence>
<organism evidence="8 9">
    <name type="scientific">Pararhizobium mangrovi</name>
    <dbReference type="NCBI Taxonomy" id="2590452"/>
    <lineage>
        <taxon>Bacteria</taxon>
        <taxon>Pseudomonadati</taxon>
        <taxon>Pseudomonadota</taxon>
        <taxon>Alphaproteobacteria</taxon>
        <taxon>Hyphomicrobiales</taxon>
        <taxon>Rhizobiaceae</taxon>
        <taxon>Rhizobium/Agrobacterium group</taxon>
        <taxon>Pararhizobium</taxon>
    </lineage>
</organism>
<name>A0A506U1H0_9HYPH</name>
<dbReference type="OrthoDB" id="8175464at2"/>
<dbReference type="RefSeq" id="WP_141166918.1">
    <property type="nucleotide sequence ID" value="NZ_VHLH01000016.1"/>
</dbReference>
<dbReference type="InterPro" id="IPR016161">
    <property type="entry name" value="Ald_DH/histidinol_DH"/>
</dbReference>
<dbReference type="CDD" id="cd07114">
    <property type="entry name" value="ALDH_DhaS"/>
    <property type="match status" value="1"/>
</dbReference>
<keyword evidence="2" id="KW-0479">Metal-binding</keyword>
<comment type="similarity">
    <text evidence="1">Belongs to the aldehyde dehydrogenase family.</text>
</comment>
<proteinExistence type="inferred from homology"/>
<evidence type="ECO:0000313" key="9">
    <source>
        <dbReference type="Proteomes" id="UP000320314"/>
    </source>
</evidence>
<evidence type="ECO:0000256" key="1">
    <source>
        <dbReference type="ARBA" id="ARBA00009986"/>
    </source>
</evidence>
<gene>
    <name evidence="8" type="ORF">FJU11_10055</name>
</gene>
<accession>A0A506U1H0</accession>
<dbReference type="SUPFAM" id="SSF53720">
    <property type="entry name" value="ALDH-like"/>
    <property type="match status" value="1"/>
</dbReference>
<protein>
    <submittedName>
        <fullName evidence="8">Aldehyde dehydrogenase</fullName>
    </submittedName>
</protein>
<dbReference type="Gene3D" id="3.40.309.10">
    <property type="entry name" value="Aldehyde Dehydrogenase, Chain A, domain 2"/>
    <property type="match status" value="1"/>
</dbReference>
<keyword evidence="6" id="KW-0558">Oxidation</keyword>
<dbReference type="InterPro" id="IPR016163">
    <property type="entry name" value="Ald_DH_C"/>
</dbReference>
<evidence type="ECO:0000256" key="5">
    <source>
        <dbReference type="ARBA" id="ARBA00023002"/>
    </source>
</evidence>
<reference evidence="8 9" key="1">
    <citation type="submission" date="2019-06" db="EMBL/GenBank/DDBJ databases">
        <authorList>
            <person name="Li M."/>
        </authorList>
    </citation>
    <scope>NUCLEOTIDE SEQUENCE [LARGE SCALE GENOMIC DNA]</scope>
    <source>
        <strain evidence="8 9">BGMRC6574</strain>
    </source>
</reference>
<keyword evidence="5" id="KW-0560">Oxidoreductase</keyword>
<keyword evidence="9" id="KW-1185">Reference proteome</keyword>
<dbReference type="Gene3D" id="3.40.605.10">
    <property type="entry name" value="Aldehyde Dehydrogenase, Chain A, domain 1"/>
    <property type="match status" value="1"/>
</dbReference>
<dbReference type="Proteomes" id="UP000320314">
    <property type="component" value="Unassembled WGS sequence"/>
</dbReference>
<evidence type="ECO:0000256" key="6">
    <source>
        <dbReference type="ARBA" id="ARBA00023097"/>
    </source>
</evidence>
<dbReference type="GO" id="GO:0046872">
    <property type="term" value="F:metal ion binding"/>
    <property type="evidence" value="ECO:0007669"/>
    <property type="project" value="UniProtKB-KW"/>
</dbReference>
<evidence type="ECO:0000256" key="2">
    <source>
        <dbReference type="ARBA" id="ARBA00022723"/>
    </source>
</evidence>
<feature type="domain" description="Aldehyde dehydrogenase" evidence="7">
    <location>
        <begin position="28"/>
        <end position="488"/>
    </location>
</feature>
<sequence length="510" mass="54968">MSAAGKPNATNDAETHGLYIDGGEVAGETGELIDVRNPANGDVIARIPHATDADVDRAVMSARRAFESDEWGKMELRTRARLVNKLADAFESHLDELYHLETVNNGRPLTETRAQLRRLPDFFRYNAGLALSRRDAVIPVEGDYLNYTLRRPIGVVGNCTPFNHPLMIMCKSLAPVFASGCTTVVKPSEYTPLTTLALARIFTEAGLPDGVFNIVTGLGPTTGKALCEHDNLNKLVLTGGTEAGQIAGAQAGRHFAHQTLELGGKTPVVVFPDFDVDQAVNYAAFGAFIGAGQTCVCGSRHIVHADIYDSFVEKLAAKAKAIKIGDPTKPGTQLGPVISEKQRQRVLNYVRAGIEDGAKLVAGGEIPGELAESGGYFVQPTVFADVEANMRIFQEEVFGPFTSVTKFHDEKEAIALANNSPFGLAAAIRTRDVARAHRVAAAIECGIVWINDHHRLDPASPWGGVKLSGIGREFGPESFEDHFEVKSVMVNTGDGPFDWYEGTSGQARLN</sequence>
<evidence type="ECO:0000259" key="7">
    <source>
        <dbReference type="Pfam" id="PF00171"/>
    </source>
</evidence>
<evidence type="ECO:0000256" key="3">
    <source>
        <dbReference type="ARBA" id="ARBA00022857"/>
    </source>
</evidence>
<dbReference type="FunFam" id="3.40.605.10:FF:000007">
    <property type="entry name" value="NAD/NADP-dependent betaine aldehyde dehydrogenase"/>
    <property type="match status" value="1"/>
</dbReference>
<dbReference type="InterPro" id="IPR016162">
    <property type="entry name" value="Ald_DH_N"/>
</dbReference>
<keyword evidence="3" id="KW-0521">NADP</keyword>
<dbReference type="AlphaFoldDB" id="A0A506U1H0"/>
<dbReference type="GO" id="GO:0016620">
    <property type="term" value="F:oxidoreductase activity, acting on the aldehyde or oxo group of donors, NAD or NADP as acceptor"/>
    <property type="evidence" value="ECO:0007669"/>
    <property type="project" value="InterPro"/>
</dbReference>
<dbReference type="PANTHER" id="PTHR11699">
    <property type="entry name" value="ALDEHYDE DEHYDROGENASE-RELATED"/>
    <property type="match status" value="1"/>
</dbReference>
<dbReference type="Pfam" id="PF00171">
    <property type="entry name" value="Aldedh"/>
    <property type="match status" value="1"/>
</dbReference>
<dbReference type="EMBL" id="VHLH01000016">
    <property type="protein sequence ID" value="TPW28193.1"/>
    <property type="molecule type" value="Genomic_DNA"/>
</dbReference>
<keyword evidence="4" id="KW-0630">Potassium</keyword>
<evidence type="ECO:0000256" key="4">
    <source>
        <dbReference type="ARBA" id="ARBA00022958"/>
    </source>
</evidence>